<dbReference type="KEGG" id="ppru:FDP22_01860"/>
<evidence type="ECO:0000313" key="5">
    <source>
        <dbReference type="EMBL" id="QDL90640.1"/>
    </source>
</evidence>
<dbReference type="InterPro" id="IPR020084">
    <property type="entry name" value="NUDIX_hydrolase_CS"/>
</dbReference>
<dbReference type="EMBL" id="CP040818">
    <property type="protein sequence ID" value="QDL90640.1"/>
    <property type="molecule type" value="Genomic_DNA"/>
</dbReference>
<dbReference type="SUPFAM" id="SSF55811">
    <property type="entry name" value="Nudix"/>
    <property type="match status" value="1"/>
</dbReference>
<dbReference type="GO" id="GO:0016787">
    <property type="term" value="F:hydrolase activity"/>
    <property type="evidence" value="ECO:0007669"/>
    <property type="project" value="UniProtKB-KW"/>
</dbReference>
<feature type="domain" description="Nudix hydrolase" evidence="4">
    <location>
        <begin position="25"/>
        <end position="156"/>
    </location>
</feature>
<dbReference type="OrthoDB" id="289720at2"/>
<dbReference type="InterPro" id="IPR015797">
    <property type="entry name" value="NUDIX_hydrolase-like_dom_sf"/>
</dbReference>
<dbReference type="Gene3D" id="3.90.79.10">
    <property type="entry name" value="Nucleoside Triphosphate Pyrophosphohydrolase"/>
    <property type="match status" value="1"/>
</dbReference>
<comment type="cofactor">
    <cofactor evidence="1">
        <name>Mg(2+)</name>
        <dbReference type="ChEBI" id="CHEBI:18420"/>
    </cofactor>
</comment>
<keyword evidence="2 3" id="KW-0378">Hydrolase</keyword>
<dbReference type="Pfam" id="PF00293">
    <property type="entry name" value="NUDIX"/>
    <property type="match status" value="1"/>
</dbReference>
<dbReference type="PROSITE" id="PS00893">
    <property type="entry name" value="NUDIX_BOX"/>
    <property type="match status" value="1"/>
</dbReference>
<evidence type="ECO:0000256" key="3">
    <source>
        <dbReference type="RuleBase" id="RU003476"/>
    </source>
</evidence>
<evidence type="ECO:0000256" key="2">
    <source>
        <dbReference type="ARBA" id="ARBA00022801"/>
    </source>
</evidence>
<keyword evidence="6" id="KW-1185">Reference proteome</keyword>
<evidence type="ECO:0000256" key="1">
    <source>
        <dbReference type="ARBA" id="ARBA00001946"/>
    </source>
</evidence>
<protein>
    <submittedName>
        <fullName evidence="5">NUDIX domain-containing protein</fullName>
    </submittedName>
</protein>
<dbReference type="PROSITE" id="PS51462">
    <property type="entry name" value="NUDIX"/>
    <property type="match status" value="1"/>
</dbReference>
<dbReference type="AlphaFoldDB" id="A0A5B8FU65"/>
<evidence type="ECO:0000259" key="4">
    <source>
        <dbReference type="PROSITE" id="PS51462"/>
    </source>
</evidence>
<dbReference type="PRINTS" id="PR00502">
    <property type="entry name" value="NUDIXFAMILY"/>
</dbReference>
<gene>
    <name evidence="5" type="ORF">FDP22_01860</name>
</gene>
<dbReference type="InterPro" id="IPR020476">
    <property type="entry name" value="Nudix_hydrolase"/>
</dbReference>
<dbReference type="Proteomes" id="UP000305888">
    <property type="component" value="Chromosome"/>
</dbReference>
<evidence type="ECO:0000313" key="6">
    <source>
        <dbReference type="Proteomes" id="UP000305888"/>
    </source>
</evidence>
<dbReference type="InterPro" id="IPR000086">
    <property type="entry name" value="NUDIX_hydrolase_dom"/>
</dbReference>
<dbReference type="PANTHER" id="PTHR43046">
    <property type="entry name" value="GDP-MANNOSE MANNOSYL HYDROLASE"/>
    <property type="match status" value="1"/>
</dbReference>
<dbReference type="PANTHER" id="PTHR43046:SF14">
    <property type="entry name" value="MUTT_NUDIX FAMILY PROTEIN"/>
    <property type="match status" value="1"/>
</dbReference>
<dbReference type="RefSeq" id="WP_138576729.1">
    <property type="nucleotide sequence ID" value="NZ_CP040818.1"/>
</dbReference>
<reference evidence="5 6" key="1">
    <citation type="submission" date="2019-06" db="EMBL/GenBank/DDBJ databases">
        <title>Genome sequence of Rhodobacteraceae bacterium D4M1.</title>
        <authorList>
            <person name="Cao J."/>
        </authorList>
    </citation>
    <scope>NUCLEOTIDE SEQUENCE [LARGE SCALE GENOMIC DNA]</scope>
    <source>
        <strain evidence="5 6">D4M1</strain>
    </source>
</reference>
<proteinExistence type="inferred from homology"/>
<accession>A0A5B8FU65</accession>
<sequence>MSAPLPAEGPEAEAFAPMGDWSSPGARRGAAVLIHDAAGRVLMQLRDDIDTVAARGQWCLFGGGVEPGESLLEAALRELEEETGLTPPAAGLTPFLRAVSTAPARTRLYVYRLARAVDPAAIRLGEGAGFALLTPAQVARYEIVPFQRPILEHHFANPG</sequence>
<name>A0A5B8FU65_9RHOB</name>
<comment type="similarity">
    <text evidence="3">Belongs to the Nudix hydrolase family.</text>
</comment>
<organism evidence="5 6">
    <name type="scientific">Paroceanicella profunda</name>
    <dbReference type="NCBI Taxonomy" id="2579971"/>
    <lineage>
        <taxon>Bacteria</taxon>
        <taxon>Pseudomonadati</taxon>
        <taxon>Pseudomonadota</taxon>
        <taxon>Alphaproteobacteria</taxon>
        <taxon>Rhodobacterales</taxon>
        <taxon>Paracoccaceae</taxon>
        <taxon>Paroceanicella</taxon>
    </lineage>
</organism>